<evidence type="ECO:0000256" key="1">
    <source>
        <dbReference type="SAM" id="Phobius"/>
    </source>
</evidence>
<sequence>MCFERKKERALAIMESKKMWRSNYAPPLLRGLWKLGLRIPPLPFASFWQITFIMGFGFGLVWGLVMWLFTWKDMGVQPSWAILRSLSGGLLFGVMMAAFHSWRKKANNLPDWKNL</sequence>
<keyword evidence="1" id="KW-0472">Membrane</keyword>
<protein>
    <submittedName>
        <fullName evidence="2">Uncharacterized protein</fullName>
    </submittedName>
</protein>
<dbReference type="InterPro" id="IPR045644">
    <property type="entry name" value="DUF6404"/>
</dbReference>
<dbReference type="EMBL" id="AAGSMQ010000018">
    <property type="protein sequence ID" value="EBR5102434.1"/>
    <property type="molecule type" value="Genomic_DNA"/>
</dbReference>
<dbReference type="Pfam" id="PF19942">
    <property type="entry name" value="DUF6404"/>
    <property type="match status" value="1"/>
</dbReference>
<name>A0A5U7RPJ8_SALER</name>
<comment type="caution">
    <text evidence="2">The sequence shown here is derived from an EMBL/GenBank/DDBJ whole genome shotgun (WGS) entry which is preliminary data.</text>
</comment>
<proteinExistence type="predicted"/>
<organism evidence="2">
    <name type="scientific">Salmonella enterica</name>
    <name type="common">Salmonella choleraesuis</name>
    <dbReference type="NCBI Taxonomy" id="28901"/>
    <lineage>
        <taxon>Bacteria</taxon>
        <taxon>Pseudomonadati</taxon>
        <taxon>Pseudomonadota</taxon>
        <taxon>Gammaproteobacteria</taxon>
        <taxon>Enterobacterales</taxon>
        <taxon>Enterobacteriaceae</taxon>
        <taxon>Salmonella</taxon>
    </lineage>
</organism>
<feature type="transmembrane region" description="Helical" evidence="1">
    <location>
        <begin position="81"/>
        <end position="102"/>
    </location>
</feature>
<dbReference type="AlphaFoldDB" id="A0A5U7RPJ8"/>
<accession>A0A5U7RPJ8</accession>
<feature type="transmembrane region" description="Helical" evidence="1">
    <location>
        <begin position="47"/>
        <end position="69"/>
    </location>
</feature>
<gene>
    <name evidence="2" type="ORF">B2O45_20030</name>
</gene>
<evidence type="ECO:0000313" key="2">
    <source>
        <dbReference type="EMBL" id="EBR5102434.1"/>
    </source>
</evidence>
<keyword evidence="1" id="KW-0812">Transmembrane</keyword>
<reference evidence="2" key="1">
    <citation type="submission" date="2018-07" db="EMBL/GenBank/DDBJ databases">
        <authorList>
            <consortium name="PulseNet: The National Subtyping Network for Foodborne Disease Surveillance"/>
            <person name="Tarr C.L."/>
            <person name="Trees E."/>
            <person name="Katz L.S."/>
            <person name="Carleton-Romer H.A."/>
            <person name="Stroika S."/>
            <person name="Kucerova Z."/>
            <person name="Roache K.F."/>
            <person name="Sabol A.L."/>
            <person name="Besser J."/>
            <person name="Gerner-Smidt P."/>
        </authorList>
    </citation>
    <scope>NUCLEOTIDE SEQUENCE</scope>
    <source>
        <strain evidence="2">PNUSAS007347</strain>
    </source>
</reference>
<keyword evidence="1" id="KW-1133">Transmembrane helix</keyword>